<accession>A1R5I5</accession>
<reference evidence="2 3" key="1">
    <citation type="journal article" date="2006" name="PLoS Genet.">
        <title>Secrets of soil survival revealed by the genome sequence of Arthrobacter aurescens TC1.</title>
        <authorList>
            <person name="Mongodin E.F."/>
            <person name="Shapir N."/>
            <person name="Daugherty S.C."/>
            <person name="DeBoy R.T."/>
            <person name="Emerson J.B."/>
            <person name="Shvartzbeyn A."/>
            <person name="Radune D."/>
            <person name="Vamathevan J."/>
            <person name="Riggs F."/>
            <person name="Grinberg V."/>
            <person name="Khouri H."/>
            <person name="Wackett L.P."/>
            <person name="Nelson K.E."/>
            <person name="Sadowsky M.J."/>
        </authorList>
    </citation>
    <scope>NUCLEOTIDE SEQUENCE [LARGE SCALE GENOMIC DNA]</scope>
    <source>
        <strain evidence="2 3">TC1</strain>
    </source>
</reference>
<dbReference type="KEGG" id="aau:AAur_1737"/>
<protein>
    <submittedName>
        <fullName evidence="2">Uncharacterized protein</fullName>
    </submittedName>
</protein>
<dbReference type="Proteomes" id="UP000000637">
    <property type="component" value="Chromosome"/>
</dbReference>
<gene>
    <name evidence="2" type="ordered locus">AAur_1737</name>
</gene>
<organism evidence="2 3">
    <name type="scientific">Paenarthrobacter aurescens (strain TC1)</name>
    <dbReference type="NCBI Taxonomy" id="290340"/>
    <lineage>
        <taxon>Bacteria</taxon>
        <taxon>Bacillati</taxon>
        <taxon>Actinomycetota</taxon>
        <taxon>Actinomycetes</taxon>
        <taxon>Micrococcales</taxon>
        <taxon>Micrococcaceae</taxon>
        <taxon>Paenarthrobacter</taxon>
    </lineage>
</organism>
<evidence type="ECO:0000313" key="3">
    <source>
        <dbReference type="Proteomes" id="UP000000637"/>
    </source>
</evidence>
<evidence type="ECO:0000256" key="1">
    <source>
        <dbReference type="SAM" id="MobiDB-lite"/>
    </source>
</evidence>
<proteinExistence type="predicted"/>
<name>A1R5I5_PAEAT</name>
<keyword evidence="3" id="KW-1185">Reference proteome</keyword>
<feature type="region of interest" description="Disordered" evidence="1">
    <location>
        <begin position="1"/>
        <end position="27"/>
    </location>
</feature>
<dbReference type="AlphaFoldDB" id="A1R5I5"/>
<sequence>MSPGTSAPAAQASITPTVTPTPTPTPMLPEAAGAAYLAAVCPMNEVGTDLNTTMQASPLDIVAARRDAGLYRDSVKAVIQKITAPPAPWPATVEEDVSDFVEALYTEMSHAETLSAIETREGIIASWNAWNDPTEPYPAHVASQKIRLKLNLPADSKASCS</sequence>
<dbReference type="EMBL" id="CP000474">
    <property type="protein sequence ID" value="ABM10129.1"/>
    <property type="molecule type" value="Genomic_DNA"/>
</dbReference>
<evidence type="ECO:0000313" key="2">
    <source>
        <dbReference type="EMBL" id="ABM10129.1"/>
    </source>
</evidence>
<dbReference type="HOGENOM" id="CLU_1640308_0_0_11"/>